<accession>A0AAU9P2A2</accession>
<organism evidence="1 2">
    <name type="scientific">Lactuca virosa</name>
    <dbReference type="NCBI Taxonomy" id="75947"/>
    <lineage>
        <taxon>Eukaryota</taxon>
        <taxon>Viridiplantae</taxon>
        <taxon>Streptophyta</taxon>
        <taxon>Embryophyta</taxon>
        <taxon>Tracheophyta</taxon>
        <taxon>Spermatophyta</taxon>
        <taxon>Magnoliopsida</taxon>
        <taxon>eudicotyledons</taxon>
        <taxon>Gunneridae</taxon>
        <taxon>Pentapetalae</taxon>
        <taxon>asterids</taxon>
        <taxon>campanulids</taxon>
        <taxon>Asterales</taxon>
        <taxon>Asteraceae</taxon>
        <taxon>Cichorioideae</taxon>
        <taxon>Cichorieae</taxon>
        <taxon>Lactucinae</taxon>
        <taxon>Lactuca</taxon>
    </lineage>
</organism>
<proteinExistence type="predicted"/>
<comment type="caution">
    <text evidence="1">The sequence shown here is derived from an EMBL/GenBank/DDBJ whole genome shotgun (WGS) entry which is preliminary data.</text>
</comment>
<keyword evidence="2" id="KW-1185">Reference proteome</keyword>
<gene>
    <name evidence="1" type="ORF">LVIROSA_LOCUS30161</name>
</gene>
<dbReference type="Proteomes" id="UP001157418">
    <property type="component" value="Unassembled WGS sequence"/>
</dbReference>
<dbReference type="EMBL" id="CAKMRJ010005523">
    <property type="protein sequence ID" value="CAH1444310.1"/>
    <property type="molecule type" value="Genomic_DNA"/>
</dbReference>
<dbReference type="AlphaFoldDB" id="A0AAU9P2A2"/>
<evidence type="ECO:0000313" key="2">
    <source>
        <dbReference type="Proteomes" id="UP001157418"/>
    </source>
</evidence>
<sequence>MYSQTSHCPSKSLQLFPFRAALIFDVLRAGGGERPRWRYWRQQQRRLLQQHCNMNTDGLIYFSGVSIDWLYPIQVKAVSGFQYSCRRLNPTITDPHSYYLSDYHRLKARVLNQQQEPYISTQTIYKIGFTFGICNYPHLQKGK</sequence>
<reference evidence="1 2" key="1">
    <citation type="submission" date="2022-01" db="EMBL/GenBank/DDBJ databases">
        <authorList>
            <person name="Xiong W."/>
            <person name="Schranz E."/>
        </authorList>
    </citation>
    <scope>NUCLEOTIDE SEQUENCE [LARGE SCALE GENOMIC DNA]</scope>
</reference>
<evidence type="ECO:0000313" key="1">
    <source>
        <dbReference type="EMBL" id="CAH1444310.1"/>
    </source>
</evidence>
<name>A0AAU9P2A2_9ASTR</name>
<protein>
    <submittedName>
        <fullName evidence="1">Uncharacterized protein</fullName>
    </submittedName>
</protein>